<evidence type="ECO:0000256" key="3">
    <source>
        <dbReference type="ARBA" id="ARBA00022840"/>
    </source>
</evidence>
<keyword evidence="5" id="KW-0436">Ligase</keyword>
<dbReference type="Pfam" id="PF01812">
    <property type="entry name" value="5-FTHF_cyc-lig"/>
    <property type="match status" value="1"/>
</dbReference>
<comment type="catalytic activity">
    <reaction evidence="4">
        <text>(6S)-5-formyl-5,6,7,8-tetrahydrofolate + ATP = (6R)-5,10-methenyltetrahydrofolate + ADP + phosphate</text>
        <dbReference type="Rhea" id="RHEA:10488"/>
        <dbReference type="ChEBI" id="CHEBI:30616"/>
        <dbReference type="ChEBI" id="CHEBI:43474"/>
        <dbReference type="ChEBI" id="CHEBI:57455"/>
        <dbReference type="ChEBI" id="CHEBI:57457"/>
        <dbReference type="ChEBI" id="CHEBI:456216"/>
        <dbReference type="EC" id="6.3.3.2"/>
    </reaction>
</comment>
<evidence type="ECO:0000256" key="2">
    <source>
        <dbReference type="ARBA" id="ARBA00022741"/>
    </source>
</evidence>
<sequence>PIIKGENLLFGEIKSLNDLKVGSYGILEPQEPIDLDPEDIDIIIVPGIAFDLRGFRLGYGKGFYDRFLKDLKNPTKIGLIYNELIRDSLPTDDKDVRVDIVISEKRIIYTKSY</sequence>
<feature type="non-terminal residue" evidence="5">
    <location>
        <position position="1"/>
    </location>
</feature>
<organism evidence="5 6">
    <name type="scientific">Thermodesulfobacterium geofontis</name>
    <dbReference type="NCBI Taxonomy" id="1295609"/>
    <lineage>
        <taxon>Bacteria</taxon>
        <taxon>Pseudomonadati</taxon>
        <taxon>Thermodesulfobacteriota</taxon>
        <taxon>Thermodesulfobacteria</taxon>
        <taxon>Thermodesulfobacteriales</taxon>
        <taxon>Thermodesulfobacteriaceae</taxon>
        <taxon>Thermodesulfobacterium</taxon>
    </lineage>
</organism>
<comment type="caution">
    <text evidence="5">The sequence shown here is derived from an EMBL/GenBank/DDBJ whole genome shotgun (WGS) entry which is preliminary data.</text>
</comment>
<evidence type="ECO:0000313" key="5">
    <source>
        <dbReference type="EMBL" id="PMP68103.1"/>
    </source>
</evidence>
<dbReference type="GO" id="GO:0035999">
    <property type="term" value="P:tetrahydrofolate interconversion"/>
    <property type="evidence" value="ECO:0007669"/>
    <property type="project" value="TreeGrafter"/>
</dbReference>
<dbReference type="PANTHER" id="PTHR23407:SF1">
    <property type="entry name" value="5-FORMYLTETRAHYDROFOLATE CYCLO-LIGASE"/>
    <property type="match status" value="1"/>
</dbReference>
<dbReference type="NCBIfam" id="TIGR02727">
    <property type="entry name" value="MTHFS_bact"/>
    <property type="match status" value="1"/>
</dbReference>
<evidence type="ECO:0000256" key="4">
    <source>
        <dbReference type="RuleBase" id="RU361279"/>
    </source>
</evidence>
<keyword evidence="3 4" id="KW-0067">ATP-binding</keyword>
<dbReference type="InterPro" id="IPR037171">
    <property type="entry name" value="NagB/RpiA_transferase-like"/>
</dbReference>
<dbReference type="GO" id="GO:0009396">
    <property type="term" value="P:folic acid-containing compound biosynthetic process"/>
    <property type="evidence" value="ECO:0007669"/>
    <property type="project" value="TreeGrafter"/>
</dbReference>
<dbReference type="SUPFAM" id="SSF100950">
    <property type="entry name" value="NagB/RpiA/CoA transferase-like"/>
    <property type="match status" value="1"/>
</dbReference>
<dbReference type="Proteomes" id="UP000235460">
    <property type="component" value="Unassembled WGS sequence"/>
</dbReference>
<comment type="cofactor">
    <cofactor evidence="4">
        <name>Mg(2+)</name>
        <dbReference type="ChEBI" id="CHEBI:18420"/>
    </cofactor>
</comment>
<name>A0A2N7PPG6_9BACT</name>
<keyword evidence="4" id="KW-0479">Metal-binding</keyword>
<dbReference type="EMBL" id="PNIK01000031">
    <property type="protein sequence ID" value="PMP68103.1"/>
    <property type="molecule type" value="Genomic_DNA"/>
</dbReference>
<protein>
    <recommendedName>
        <fullName evidence="4">5-formyltetrahydrofolate cyclo-ligase</fullName>
        <ecNumber evidence="4">6.3.3.2</ecNumber>
    </recommendedName>
</protein>
<proteinExistence type="inferred from homology"/>
<comment type="similarity">
    <text evidence="1 4">Belongs to the 5-formyltetrahydrofolate cyclo-ligase family.</text>
</comment>
<dbReference type="InterPro" id="IPR024185">
    <property type="entry name" value="FTHF_cligase-like_sf"/>
</dbReference>
<dbReference type="AlphaFoldDB" id="A0A2N7PPG6"/>
<accession>A0A2N7PPG6</accession>
<dbReference type="GO" id="GO:0005524">
    <property type="term" value="F:ATP binding"/>
    <property type="evidence" value="ECO:0007669"/>
    <property type="project" value="UniProtKB-KW"/>
</dbReference>
<keyword evidence="2 4" id="KW-0547">Nucleotide-binding</keyword>
<reference evidence="5 6" key="1">
    <citation type="submission" date="2018-01" db="EMBL/GenBank/DDBJ databases">
        <title>Metagenomic assembled genomes from two thermal pools in the Uzon Caldera, Kamchatka, Russia.</title>
        <authorList>
            <person name="Wilkins L."/>
            <person name="Ettinger C."/>
        </authorList>
    </citation>
    <scope>NUCLEOTIDE SEQUENCE [LARGE SCALE GENOMIC DNA]</scope>
    <source>
        <strain evidence="5">ZAV-08</strain>
    </source>
</reference>
<dbReference type="InterPro" id="IPR002698">
    <property type="entry name" value="FTHF_cligase"/>
</dbReference>
<dbReference type="Gene3D" id="3.40.50.10420">
    <property type="entry name" value="NagB/RpiA/CoA transferase-like"/>
    <property type="match status" value="1"/>
</dbReference>
<dbReference type="PANTHER" id="PTHR23407">
    <property type="entry name" value="ATPASE INHIBITOR/5-FORMYLTETRAHYDROFOLATE CYCLO-LIGASE"/>
    <property type="match status" value="1"/>
</dbReference>
<keyword evidence="4" id="KW-0460">Magnesium</keyword>
<dbReference type="EC" id="6.3.3.2" evidence="4"/>
<dbReference type="GO" id="GO:0030272">
    <property type="term" value="F:5-formyltetrahydrofolate cyclo-ligase activity"/>
    <property type="evidence" value="ECO:0007669"/>
    <property type="project" value="UniProtKB-EC"/>
</dbReference>
<evidence type="ECO:0000256" key="1">
    <source>
        <dbReference type="ARBA" id="ARBA00010638"/>
    </source>
</evidence>
<dbReference type="GO" id="GO:0046872">
    <property type="term" value="F:metal ion binding"/>
    <property type="evidence" value="ECO:0007669"/>
    <property type="project" value="UniProtKB-KW"/>
</dbReference>
<evidence type="ECO:0000313" key="6">
    <source>
        <dbReference type="Proteomes" id="UP000235460"/>
    </source>
</evidence>
<gene>
    <name evidence="5" type="ORF">C0190_02090</name>
</gene>